<proteinExistence type="predicted"/>
<sequence length="195" mass="20481">MYQGVHAAILGVILLLGLTACSNDATAAQFNPSQLTQALPSKLSVPQGWEGNQQQVVDGSRAQERCQQESAPSCAGVTSLGSTLYEQTGSSDTRMRFTLIAYDTVENAKVGAKALIASEHGDAGDKLKALSIETGADETDAFTENEHSTAVLRVGTVVAFLAGLNLAKPDDMQMLAKLQVDRIRTAATGKNPDAS</sequence>
<evidence type="ECO:0008006" key="4">
    <source>
        <dbReference type="Google" id="ProtNLM"/>
    </source>
</evidence>
<evidence type="ECO:0000313" key="3">
    <source>
        <dbReference type="Proteomes" id="UP001589532"/>
    </source>
</evidence>
<reference evidence="2 3" key="1">
    <citation type="submission" date="2024-09" db="EMBL/GenBank/DDBJ databases">
        <authorList>
            <person name="Sun Q."/>
            <person name="Mori K."/>
        </authorList>
    </citation>
    <scope>NUCLEOTIDE SEQUENCE [LARGE SCALE GENOMIC DNA]</scope>
    <source>
        <strain evidence="2 3">JCM 3143</strain>
    </source>
</reference>
<accession>A0ABV5SIN3</accession>
<feature type="chain" id="PRO_5046044219" description="DUF3558 domain-containing protein" evidence="1">
    <location>
        <begin position="28"/>
        <end position="195"/>
    </location>
</feature>
<keyword evidence="3" id="KW-1185">Reference proteome</keyword>
<protein>
    <recommendedName>
        <fullName evidence="4">DUF3558 domain-containing protein</fullName>
    </recommendedName>
</protein>
<dbReference type="Proteomes" id="UP001589532">
    <property type="component" value="Unassembled WGS sequence"/>
</dbReference>
<comment type="caution">
    <text evidence="2">The sequence shown here is derived from an EMBL/GenBank/DDBJ whole genome shotgun (WGS) entry which is preliminary data.</text>
</comment>
<evidence type="ECO:0000256" key="1">
    <source>
        <dbReference type="SAM" id="SignalP"/>
    </source>
</evidence>
<keyword evidence="1" id="KW-0732">Signal</keyword>
<feature type="signal peptide" evidence="1">
    <location>
        <begin position="1"/>
        <end position="27"/>
    </location>
</feature>
<name>A0ABV5SIN3_9ACTN</name>
<dbReference type="EMBL" id="JBHMBW010000104">
    <property type="protein sequence ID" value="MFB9631562.1"/>
    <property type="molecule type" value="Genomic_DNA"/>
</dbReference>
<evidence type="ECO:0000313" key="2">
    <source>
        <dbReference type="EMBL" id="MFB9631562.1"/>
    </source>
</evidence>
<organism evidence="2 3">
    <name type="scientific">Nonomuraea helvata</name>
    <dbReference type="NCBI Taxonomy" id="37484"/>
    <lineage>
        <taxon>Bacteria</taxon>
        <taxon>Bacillati</taxon>
        <taxon>Actinomycetota</taxon>
        <taxon>Actinomycetes</taxon>
        <taxon>Streptosporangiales</taxon>
        <taxon>Streptosporangiaceae</taxon>
        <taxon>Nonomuraea</taxon>
    </lineage>
</organism>
<dbReference type="RefSeq" id="WP_345000388.1">
    <property type="nucleotide sequence ID" value="NZ_BAAAXV010000009.1"/>
</dbReference>
<gene>
    <name evidence="2" type="ORF">ACFFSA_51615</name>
</gene>